<dbReference type="Proteomes" id="UP001552299">
    <property type="component" value="Unassembled WGS sequence"/>
</dbReference>
<evidence type="ECO:0000256" key="1">
    <source>
        <dbReference type="SAM" id="Phobius"/>
    </source>
</evidence>
<dbReference type="AlphaFoldDB" id="A0ABD0UN54"/>
<feature type="transmembrane region" description="Helical" evidence="1">
    <location>
        <begin position="436"/>
        <end position="454"/>
    </location>
</feature>
<feature type="domain" description="DUF4283" evidence="2">
    <location>
        <begin position="117"/>
        <end position="195"/>
    </location>
</feature>
<dbReference type="InterPro" id="IPR025558">
    <property type="entry name" value="DUF4283"/>
</dbReference>
<comment type="caution">
    <text evidence="3">The sequence shown here is derived from an EMBL/GenBank/DDBJ whole genome shotgun (WGS) entry which is preliminary data.</text>
</comment>
<accession>A0ABD0UN54</accession>
<gene>
    <name evidence="3" type="ORF">M5K25_017749</name>
</gene>
<dbReference type="InterPro" id="IPR040256">
    <property type="entry name" value="At4g02000-like"/>
</dbReference>
<keyword evidence="1" id="KW-0472">Membrane</keyword>
<evidence type="ECO:0000259" key="2">
    <source>
        <dbReference type="Pfam" id="PF14111"/>
    </source>
</evidence>
<evidence type="ECO:0000313" key="4">
    <source>
        <dbReference type="Proteomes" id="UP001552299"/>
    </source>
</evidence>
<sequence length="479" mass="53651">MPSNPLRVSAGFGPYEEHDNIFLNRDILGISEYDSSFNYSFEMMEGVKSSVQQEADVKGKNVSYEPKKISVPKSFKEALAGSSSNDVSGILISSSLVNGMPAILVSDKDLQILAEPYKLALVGKFFFRRPNMDEIRKFFNGLKLLGSFSVSLLDARHIFINLSNDLDYNRIFLKRSYYVRNCQLRILKWSTDFDIHAESPICPVWLSLSNLRMHFFDIKMLQAIGSLFGRPLQSKEVKSNQINSTNSPSKEEVHDNSLNDYLEKMEKDLENLEDPKHVTIPNMVSDVLSSSIMEKQLDLVVYDENIALQNSFCALDYIIPVVNDQVVANNALPVRLGSEIHVHKNVENPISDVNPIVNCAFNKPSESLKEGCSLEKFVGKHIVNNDLEEGEWESGFCSETELVVGKNKALFAGWVAVSGDGCCLVGAVWLLQLDVFVLRCSALFLAAVVLRLVLRFQVVGLYWFCGKLFVESAFGLLVA</sequence>
<protein>
    <recommendedName>
        <fullName evidence="2">DUF4283 domain-containing protein</fullName>
    </recommendedName>
</protein>
<dbReference type="PANTHER" id="PTHR31286:SF180">
    <property type="entry name" value="OS10G0362600 PROTEIN"/>
    <property type="match status" value="1"/>
</dbReference>
<keyword evidence="4" id="KW-1185">Reference proteome</keyword>
<keyword evidence="1" id="KW-0812">Transmembrane</keyword>
<feature type="transmembrane region" description="Helical" evidence="1">
    <location>
        <begin position="409"/>
        <end position="430"/>
    </location>
</feature>
<dbReference type="Pfam" id="PF14111">
    <property type="entry name" value="DUF4283"/>
    <property type="match status" value="1"/>
</dbReference>
<name>A0ABD0UN54_DENTH</name>
<dbReference type="EMBL" id="JANQDX010000014">
    <property type="protein sequence ID" value="KAL0911827.1"/>
    <property type="molecule type" value="Genomic_DNA"/>
</dbReference>
<dbReference type="PANTHER" id="PTHR31286">
    <property type="entry name" value="GLYCINE-RICH CELL WALL STRUCTURAL PROTEIN 1.8-LIKE"/>
    <property type="match status" value="1"/>
</dbReference>
<proteinExistence type="predicted"/>
<keyword evidence="1" id="KW-1133">Transmembrane helix</keyword>
<evidence type="ECO:0000313" key="3">
    <source>
        <dbReference type="EMBL" id="KAL0911827.1"/>
    </source>
</evidence>
<reference evidence="3 4" key="1">
    <citation type="journal article" date="2024" name="Plant Biotechnol. J.">
        <title>Dendrobium thyrsiflorum genome and its molecular insights into genes involved in important horticultural traits.</title>
        <authorList>
            <person name="Chen B."/>
            <person name="Wang J.Y."/>
            <person name="Zheng P.J."/>
            <person name="Li K.L."/>
            <person name="Liang Y.M."/>
            <person name="Chen X.F."/>
            <person name="Zhang C."/>
            <person name="Zhao X."/>
            <person name="He X."/>
            <person name="Zhang G.Q."/>
            <person name="Liu Z.J."/>
            <person name="Xu Q."/>
        </authorList>
    </citation>
    <scope>NUCLEOTIDE SEQUENCE [LARGE SCALE GENOMIC DNA]</scope>
    <source>
        <strain evidence="3">GZMU011</strain>
    </source>
</reference>
<organism evidence="3 4">
    <name type="scientific">Dendrobium thyrsiflorum</name>
    <name type="common">Pinecone-like raceme dendrobium</name>
    <name type="synonym">Orchid</name>
    <dbReference type="NCBI Taxonomy" id="117978"/>
    <lineage>
        <taxon>Eukaryota</taxon>
        <taxon>Viridiplantae</taxon>
        <taxon>Streptophyta</taxon>
        <taxon>Embryophyta</taxon>
        <taxon>Tracheophyta</taxon>
        <taxon>Spermatophyta</taxon>
        <taxon>Magnoliopsida</taxon>
        <taxon>Liliopsida</taxon>
        <taxon>Asparagales</taxon>
        <taxon>Orchidaceae</taxon>
        <taxon>Epidendroideae</taxon>
        <taxon>Malaxideae</taxon>
        <taxon>Dendrobiinae</taxon>
        <taxon>Dendrobium</taxon>
    </lineage>
</organism>